<dbReference type="AlphaFoldDB" id="A0A1Y1XFA8"/>
<dbReference type="Proteomes" id="UP000193498">
    <property type="component" value="Unassembled WGS sequence"/>
</dbReference>
<name>A0A1Y1XFA8_9FUNG</name>
<feature type="transmembrane region" description="Helical" evidence="1">
    <location>
        <begin position="202"/>
        <end position="225"/>
    </location>
</feature>
<evidence type="ECO:0000256" key="1">
    <source>
        <dbReference type="SAM" id="Phobius"/>
    </source>
</evidence>
<gene>
    <name evidence="2" type="ORF">K493DRAFT_307496</name>
</gene>
<feature type="transmembrane region" description="Helical" evidence="1">
    <location>
        <begin position="175"/>
        <end position="196"/>
    </location>
</feature>
<dbReference type="EMBL" id="MCFE01000622">
    <property type="protein sequence ID" value="ORX84054.1"/>
    <property type="molecule type" value="Genomic_DNA"/>
</dbReference>
<reference evidence="2 3" key="1">
    <citation type="submission" date="2016-07" db="EMBL/GenBank/DDBJ databases">
        <title>Pervasive Adenine N6-methylation of Active Genes in Fungi.</title>
        <authorList>
            <consortium name="DOE Joint Genome Institute"/>
            <person name="Mondo S.J."/>
            <person name="Dannebaum R.O."/>
            <person name="Kuo R.C."/>
            <person name="Labutti K."/>
            <person name="Haridas S."/>
            <person name="Kuo A."/>
            <person name="Salamov A."/>
            <person name="Ahrendt S.R."/>
            <person name="Lipzen A."/>
            <person name="Sullivan W."/>
            <person name="Andreopoulos W.B."/>
            <person name="Clum A."/>
            <person name="Lindquist E."/>
            <person name="Daum C."/>
            <person name="Ramamoorthy G.K."/>
            <person name="Gryganskyi A."/>
            <person name="Culley D."/>
            <person name="Magnuson J.K."/>
            <person name="James T.Y."/>
            <person name="O'Malley M.A."/>
            <person name="Stajich J.E."/>
            <person name="Spatafora J.W."/>
            <person name="Visel A."/>
            <person name="Grigoriev I.V."/>
        </authorList>
    </citation>
    <scope>NUCLEOTIDE SEQUENCE [LARGE SCALE GENOMIC DNA]</scope>
    <source>
        <strain evidence="2 3">CBS 931.73</strain>
    </source>
</reference>
<feature type="transmembrane region" description="Helical" evidence="1">
    <location>
        <begin position="6"/>
        <end position="28"/>
    </location>
</feature>
<protein>
    <submittedName>
        <fullName evidence="2">Uncharacterized protein</fullName>
    </submittedName>
</protein>
<keyword evidence="1" id="KW-1133">Transmembrane helix</keyword>
<evidence type="ECO:0000313" key="2">
    <source>
        <dbReference type="EMBL" id="ORX84054.1"/>
    </source>
</evidence>
<keyword evidence="3" id="KW-1185">Reference proteome</keyword>
<sequence>MVDLGLNGTAFAAHSILVLLLTSILHAIHLDKRIVMAMTYLSSRPMDSTISDYALAIRYPLCAVRYYITQLVDIDLIKTSRKPLKIVMQSIFEGSAIWVNPLALRGIKSVASSHEIDDREPKFYKKRTLSLIVRPDNRITIKHGPWEQVNAGSVSLLVESKLSASHMLETKLTYYLRRIGCLCVTSYLIHGIYAIIQSLRNFGYIPGAHKIMGLISPFLFVPFLCNTSVFQAPVLVTVEVDDCSVHNQGQGSNSSKTEESSKMDSSTQRAMLIRYRIQQLVGSLLFMSLYYAVFSLTLSLSAMDNDSDAISHDKQSYIKDNYYKYSQCSPAWLTVIEYLLVDIVEWS</sequence>
<proteinExistence type="predicted"/>
<evidence type="ECO:0000313" key="3">
    <source>
        <dbReference type="Proteomes" id="UP000193498"/>
    </source>
</evidence>
<feature type="transmembrane region" description="Helical" evidence="1">
    <location>
        <begin position="280"/>
        <end position="303"/>
    </location>
</feature>
<dbReference type="InParanoid" id="A0A1Y1XFA8"/>
<accession>A0A1Y1XFA8</accession>
<organism evidence="2 3">
    <name type="scientific">Basidiobolus meristosporus CBS 931.73</name>
    <dbReference type="NCBI Taxonomy" id="1314790"/>
    <lineage>
        <taxon>Eukaryota</taxon>
        <taxon>Fungi</taxon>
        <taxon>Fungi incertae sedis</taxon>
        <taxon>Zoopagomycota</taxon>
        <taxon>Entomophthoromycotina</taxon>
        <taxon>Basidiobolomycetes</taxon>
        <taxon>Basidiobolales</taxon>
        <taxon>Basidiobolaceae</taxon>
        <taxon>Basidiobolus</taxon>
    </lineage>
</organism>
<keyword evidence="1" id="KW-0812">Transmembrane</keyword>
<comment type="caution">
    <text evidence="2">The sequence shown here is derived from an EMBL/GenBank/DDBJ whole genome shotgun (WGS) entry which is preliminary data.</text>
</comment>
<keyword evidence="1" id="KW-0472">Membrane</keyword>